<sequence length="199" mass="22259">MKENLMQEAETVVTEDVPAELDHVFQHHLERANVSAMKVLNMARCLEQLEVDVGGGRKVLLTKVAQVLKTGGLTMEVVPQSPSFTSPIMQRITRFDGTLQVVKEQQKIKVTMLPVTTARREMAMGEIQHVISSFRNKVKNVRAEASRALQEAGIDESNSRALHQQLDECIHSFVEEKEAEFQQLRESVNSMGTDESDGA</sequence>
<dbReference type="Gene3D" id="3.30.1360.40">
    <property type="match status" value="1"/>
</dbReference>
<dbReference type="InterPro" id="IPR002661">
    <property type="entry name" value="Ribosome_recyc_fac"/>
</dbReference>
<dbReference type="Gene3D" id="1.10.132.20">
    <property type="entry name" value="Ribosome-recycling factor"/>
    <property type="match status" value="1"/>
</dbReference>
<feature type="domain" description="Ribosome recycling factor" evidence="3">
    <location>
        <begin position="43"/>
        <end position="183"/>
    </location>
</feature>
<dbReference type="EMBL" id="HE575319">
    <property type="protein sequence ID" value="CCC90913.1"/>
    <property type="molecule type" value="Genomic_DNA"/>
</dbReference>
<evidence type="ECO:0000259" key="3">
    <source>
        <dbReference type="Pfam" id="PF01765"/>
    </source>
</evidence>
<proteinExistence type="inferred from homology"/>
<dbReference type="InterPro" id="IPR036191">
    <property type="entry name" value="RRF_sf"/>
</dbReference>
<evidence type="ECO:0000256" key="1">
    <source>
        <dbReference type="ARBA" id="ARBA00005912"/>
    </source>
</evidence>
<dbReference type="GO" id="GO:0043023">
    <property type="term" value="F:ribosomal large subunit binding"/>
    <property type="evidence" value="ECO:0007669"/>
    <property type="project" value="TreeGrafter"/>
</dbReference>
<name>G0UNF3_TRYCI</name>
<dbReference type="AlphaFoldDB" id="G0UNF3"/>
<evidence type="ECO:0000313" key="4">
    <source>
        <dbReference type="EMBL" id="CCC90913.1"/>
    </source>
</evidence>
<comment type="similarity">
    <text evidence="1">Belongs to the RRF family.</text>
</comment>
<evidence type="ECO:0000256" key="2">
    <source>
        <dbReference type="ARBA" id="ARBA00022917"/>
    </source>
</evidence>
<dbReference type="VEuPathDB" id="TriTrypDB:TcIL3000_6_1450"/>
<accession>G0UNF3</accession>
<dbReference type="PANTHER" id="PTHR20982">
    <property type="entry name" value="RIBOSOME RECYCLING FACTOR"/>
    <property type="match status" value="1"/>
</dbReference>
<dbReference type="GO" id="GO:0006412">
    <property type="term" value="P:translation"/>
    <property type="evidence" value="ECO:0007669"/>
    <property type="project" value="UniProtKB-KW"/>
</dbReference>
<protein>
    <submittedName>
        <fullName evidence="4">Uncharacterized protein TCIL3000_6_1450</fullName>
    </submittedName>
</protein>
<dbReference type="GO" id="GO:0005739">
    <property type="term" value="C:mitochondrion"/>
    <property type="evidence" value="ECO:0007669"/>
    <property type="project" value="TreeGrafter"/>
</dbReference>
<dbReference type="Pfam" id="PF01765">
    <property type="entry name" value="RRF"/>
    <property type="match status" value="1"/>
</dbReference>
<dbReference type="SUPFAM" id="SSF55194">
    <property type="entry name" value="Ribosome recycling factor, RRF"/>
    <property type="match status" value="1"/>
</dbReference>
<dbReference type="InterPro" id="IPR023584">
    <property type="entry name" value="Ribosome_recyc_fac_dom"/>
</dbReference>
<gene>
    <name evidence="4" type="ORF">TCIL3000_6_1450</name>
</gene>
<dbReference type="PANTHER" id="PTHR20982:SF3">
    <property type="entry name" value="MITOCHONDRIAL RIBOSOME RECYCLING FACTOR PSEUDO 1"/>
    <property type="match status" value="1"/>
</dbReference>
<organism evidence="4">
    <name type="scientific">Trypanosoma congolense (strain IL3000)</name>
    <dbReference type="NCBI Taxonomy" id="1068625"/>
    <lineage>
        <taxon>Eukaryota</taxon>
        <taxon>Discoba</taxon>
        <taxon>Euglenozoa</taxon>
        <taxon>Kinetoplastea</taxon>
        <taxon>Metakinetoplastina</taxon>
        <taxon>Trypanosomatida</taxon>
        <taxon>Trypanosomatidae</taxon>
        <taxon>Trypanosoma</taxon>
        <taxon>Nannomonas</taxon>
    </lineage>
</organism>
<reference evidence="4" key="1">
    <citation type="journal article" date="2012" name="Proc. Natl. Acad. Sci. U.S.A.">
        <title>Antigenic diversity is generated by distinct evolutionary mechanisms in African trypanosome species.</title>
        <authorList>
            <person name="Jackson A.P."/>
            <person name="Berry A."/>
            <person name="Aslett M."/>
            <person name="Allison H.C."/>
            <person name="Burton P."/>
            <person name="Vavrova-Anderson J."/>
            <person name="Brown R."/>
            <person name="Browne H."/>
            <person name="Corton N."/>
            <person name="Hauser H."/>
            <person name="Gamble J."/>
            <person name="Gilderthorp R."/>
            <person name="Marcello L."/>
            <person name="McQuillan J."/>
            <person name="Otto T.D."/>
            <person name="Quail M.A."/>
            <person name="Sanders M.J."/>
            <person name="van Tonder A."/>
            <person name="Ginger M.L."/>
            <person name="Field M.C."/>
            <person name="Barry J.D."/>
            <person name="Hertz-Fowler C."/>
            <person name="Berriman M."/>
        </authorList>
    </citation>
    <scope>NUCLEOTIDE SEQUENCE</scope>
    <source>
        <strain evidence="4">IL3000</strain>
    </source>
</reference>
<keyword evidence="2" id="KW-0648">Protein biosynthesis</keyword>